<dbReference type="EMBL" id="FNXT01001099">
    <property type="protein sequence ID" value="SZX72071.1"/>
    <property type="molecule type" value="Genomic_DNA"/>
</dbReference>
<gene>
    <name evidence="1" type="ORF">BQ4739_LOCUS12166</name>
</gene>
<reference evidence="1 2" key="1">
    <citation type="submission" date="2016-10" db="EMBL/GenBank/DDBJ databases">
        <authorList>
            <person name="Cai Z."/>
        </authorList>
    </citation>
    <scope>NUCLEOTIDE SEQUENCE [LARGE SCALE GENOMIC DNA]</scope>
</reference>
<accession>A0A383W3N0</accession>
<dbReference type="Proteomes" id="UP000256970">
    <property type="component" value="Unassembled WGS sequence"/>
</dbReference>
<keyword evidence="2" id="KW-1185">Reference proteome</keyword>
<evidence type="ECO:0000313" key="1">
    <source>
        <dbReference type="EMBL" id="SZX72071.1"/>
    </source>
</evidence>
<evidence type="ECO:0000313" key="2">
    <source>
        <dbReference type="Proteomes" id="UP000256970"/>
    </source>
</evidence>
<protein>
    <submittedName>
        <fullName evidence="1">Uncharacterized protein</fullName>
    </submittedName>
</protein>
<proteinExistence type="predicted"/>
<organism evidence="1 2">
    <name type="scientific">Tetradesmus obliquus</name>
    <name type="common">Green alga</name>
    <name type="synonym">Acutodesmus obliquus</name>
    <dbReference type="NCBI Taxonomy" id="3088"/>
    <lineage>
        <taxon>Eukaryota</taxon>
        <taxon>Viridiplantae</taxon>
        <taxon>Chlorophyta</taxon>
        <taxon>core chlorophytes</taxon>
        <taxon>Chlorophyceae</taxon>
        <taxon>CS clade</taxon>
        <taxon>Sphaeropleales</taxon>
        <taxon>Scenedesmaceae</taxon>
        <taxon>Tetradesmus</taxon>
    </lineage>
</organism>
<dbReference type="AlphaFoldDB" id="A0A383W3N0"/>
<name>A0A383W3N0_TETOB</name>
<sequence length="190" mass="20096">MLSADVCRIARSAPVQRRRGGVRCFAAAPVSAPAAYKLNFNQAVDKAHEGKPIKDIIQLPPSALQGLSKRADTALAALNVKTVQQLGSWKLYKAAKAMAALAATEEAGGRPEGAACNINGLLDKQWEVAALGEVLAAPPSALQGLRPKSDEVLGELGIRSVQDLADWKYAAWADALVTLAEYERADFSSS</sequence>